<dbReference type="EMBL" id="JBIMSN010000006">
    <property type="protein sequence ID" value="MFH5227312.1"/>
    <property type="molecule type" value="Genomic_DNA"/>
</dbReference>
<dbReference type="Proteomes" id="UP001609219">
    <property type="component" value="Unassembled WGS sequence"/>
</dbReference>
<dbReference type="RefSeq" id="WP_395126405.1">
    <property type="nucleotide sequence ID" value="NZ_JBIMSN010000006.1"/>
</dbReference>
<dbReference type="Proteomes" id="UP001609176">
    <property type="component" value="Unassembled WGS sequence"/>
</dbReference>
<evidence type="ECO:0000313" key="4">
    <source>
        <dbReference type="Proteomes" id="UP001609176"/>
    </source>
</evidence>
<evidence type="ECO:0000313" key="3">
    <source>
        <dbReference type="EMBL" id="MFH5245650.1"/>
    </source>
</evidence>
<feature type="region of interest" description="Disordered" evidence="1">
    <location>
        <begin position="1"/>
        <end position="21"/>
    </location>
</feature>
<evidence type="ECO:0000313" key="2">
    <source>
        <dbReference type="EMBL" id="MFH5227312.1"/>
    </source>
</evidence>
<proteinExistence type="predicted"/>
<dbReference type="EMBL" id="JBIMSP010000088">
    <property type="protein sequence ID" value="MFH5245650.1"/>
    <property type="molecule type" value="Genomic_DNA"/>
</dbReference>
<sequence>MSVSNEEAALNPAVSNDMTEREIKGDQLFGNNPYRQFQAAILTAIESAGAEGMTMTRILETEMPGKDALVSKQIARSAIAELTDWSLVRIDHETGLVINVPDQSGDEQ</sequence>
<protein>
    <submittedName>
        <fullName evidence="3">Uncharacterized protein</fullName>
    </submittedName>
</protein>
<name>A0ABW7KUK0_9NOCA</name>
<comment type="caution">
    <text evidence="3">The sequence shown here is derived from an EMBL/GenBank/DDBJ whole genome shotgun (WGS) entry which is preliminary data.</text>
</comment>
<evidence type="ECO:0000313" key="5">
    <source>
        <dbReference type="Proteomes" id="UP001609219"/>
    </source>
</evidence>
<reference evidence="4 5" key="1">
    <citation type="submission" date="2024-10" db="EMBL/GenBank/DDBJ databases">
        <authorList>
            <person name="Riesco R."/>
        </authorList>
    </citation>
    <scope>NUCLEOTIDE SEQUENCE [LARGE SCALE GENOMIC DNA]</scope>
    <source>
        <strain evidence="3 4">NCIMB 15448</strain>
        <strain evidence="2 5">NCIMB 15450</strain>
    </source>
</reference>
<gene>
    <name evidence="3" type="ORF">ACHIPV_27810</name>
    <name evidence="2" type="ORF">ACHIRB_01740</name>
</gene>
<accession>A0ABW7KUK0</accession>
<keyword evidence="5" id="KW-1185">Reference proteome</keyword>
<evidence type="ECO:0000256" key="1">
    <source>
        <dbReference type="SAM" id="MobiDB-lite"/>
    </source>
</evidence>
<organism evidence="3 4">
    <name type="scientific">Antrihabitans spumae</name>
    <dbReference type="NCBI Taxonomy" id="3373370"/>
    <lineage>
        <taxon>Bacteria</taxon>
        <taxon>Bacillati</taxon>
        <taxon>Actinomycetota</taxon>
        <taxon>Actinomycetes</taxon>
        <taxon>Mycobacteriales</taxon>
        <taxon>Nocardiaceae</taxon>
        <taxon>Antrihabitans</taxon>
    </lineage>
</organism>